<feature type="compositionally biased region" description="Acidic residues" evidence="4">
    <location>
        <begin position="25"/>
        <end position="50"/>
    </location>
</feature>
<feature type="compositionally biased region" description="Low complexity" evidence="4">
    <location>
        <begin position="895"/>
        <end position="914"/>
    </location>
</feature>
<feature type="compositionally biased region" description="Polar residues" evidence="4">
    <location>
        <begin position="118"/>
        <end position="133"/>
    </location>
</feature>
<feature type="domain" description="Chromo" evidence="5">
    <location>
        <begin position="54"/>
        <end position="119"/>
    </location>
</feature>
<dbReference type="Pfam" id="PF11496">
    <property type="entry name" value="HDA2-3"/>
    <property type="match status" value="1"/>
</dbReference>
<evidence type="ECO:0000256" key="3">
    <source>
        <dbReference type="SAM" id="Coils"/>
    </source>
</evidence>
<keyword evidence="3" id="KW-0175">Coiled coil</keyword>
<feature type="compositionally biased region" description="Low complexity" evidence="4">
    <location>
        <begin position="854"/>
        <end position="881"/>
    </location>
</feature>
<organism evidence="6 7">
    <name type="scientific">Aureobasidium pullulans</name>
    <name type="common">Black yeast</name>
    <name type="synonym">Pullularia pullulans</name>
    <dbReference type="NCBI Taxonomy" id="5580"/>
    <lineage>
        <taxon>Eukaryota</taxon>
        <taxon>Fungi</taxon>
        <taxon>Dikarya</taxon>
        <taxon>Ascomycota</taxon>
        <taxon>Pezizomycotina</taxon>
        <taxon>Dothideomycetes</taxon>
        <taxon>Dothideomycetidae</taxon>
        <taxon>Dothideales</taxon>
        <taxon>Saccotheciaceae</taxon>
        <taxon>Aureobasidium</taxon>
    </lineage>
</organism>
<feature type="region of interest" description="Disordered" evidence="4">
    <location>
        <begin position="1663"/>
        <end position="1706"/>
    </location>
</feature>
<comment type="subcellular location">
    <subcellularLocation>
        <location evidence="1">Nucleus</location>
    </subcellularLocation>
</comment>
<evidence type="ECO:0000313" key="6">
    <source>
        <dbReference type="EMBL" id="THY72048.1"/>
    </source>
</evidence>
<evidence type="ECO:0000256" key="1">
    <source>
        <dbReference type="ARBA" id="ARBA00004123"/>
    </source>
</evidence>
<dbReference type="InterPro" id="IPR017956">
    <property type="entry name" value="AT_hook_DNA-bd_motif"/>
</dbReference>
<feature type="compositionally biased region" description="Basic and acidic residues" evidence="4">
    <location>
        <begin position="1663"/>
        <end position="1672"/>
    </location>
</feature>
<accession>A0A4S9UCX6</accession>
<keyword evidence="2" id="KW-0539">Nucleus</keyword>
<dbReference type="GO" id="GO:0070823">
    <property type="term" value="C:HDA1 complex"/>
    <property type="evidence" value="ECO:0007669"/>
    <property type="project" value="InterPro"/>
</dbReference>
<feature type="compositionally biased region" description="Polar residues" evidence="4">
    <location>
        <begin position="928"/>
        <end position="954"/>
    </location>
</feature>
<dbReference type="InterPro" id="IPR000953">
    <property type="entry name" value="Chromo/chromo_shadow_dom"/>
</dbReference>
<protein>
    <recommendedName>
        <fullName evidence="5">Chromo domain-containing protein</fullName>
    </recommendedName>
</protein>
<name>A0A4S9UCX6_AURPU</name>
<evidence type="ECO:0000259" key="5">
    <source>
        <dbReference type="PROSITE" id="PS50013"/>
    </source>
</evidence>
<feature type="region of interest" description="Disordered" evidence="4">
    <location>
        <begin position="70"/>
        <end position="560"/>
    </location>
</feature>
<feature type="compositionally biased region" description="Low complexity" evidence="4">
    <location>
        <begin position="813"/>
        <end position="837"/>
    </location>
</feature>
<feature type="region of interest" description="Disordered" evidence="4">
    <location>
        <begin position="1001"/>
        <end position="1034"/>
    </location>
</feature>
<dbReference type="InterPro" id="IPR038609">
    <property type="entry name" value="HDA1_su2/3_sf"/>
</dbReference>
<evidence type="ECO:0000313" key="7">
    <source>
        <dbReference type="Proteomes" id="UP000305064"/>
    </source>
</evidence>
<feature type="region of interest" description="Disordered" evidence="4">
    <location>
        <begin position="692"/>
        <end position="713"/>
    </location>
</feature>
<dbReference type="EMBL" id="QZBJ01000051">
    <property type="protein sequence ID" value="THY72048.1"/>
    <property type="molecule type" value="Genomic_DNA"/>
</dbReference>
<dbReference type="PROSITE" id="PS50013">
    <property type="entry name" value="CHROMO_2"/>
    <property type="match status" value="1"/>
</dbReference>
<evidence type="ECO:0000256" key="2">
    <source>
        <dbReference type="ARBA" id="ARBA00023242"/>
    </source>
</evidence>
<dbReference type="GO" id="GO:0006355">
    <property type="term" value="P:regulation of DNA-templated transcription"/>
    <property type="evidence" value="ECO:0007669"/>
    <property type="project" value="InterPro"/>
</dbReference>
<feature type="compositionally biased region" description="Basic and acidic residues" evidence="4">
    <location>
        <begin position="100"/>
        <end position="110"/>
    </location>
</feature>
<feature type="compositionally biased region" description="Low complexity" evidence="4">
    <location>
        <begin position="755"/>
        <end position="768"/>
    </location>
</feature>
<feature type="compositionally biased region" description="Polar residues" evidence="4">
    <location>
        <begin position="797"/>
        <end position="811"/>
    </location>
</feature>
<feature type="compositionally biased region" description="Low complexity" evidence="4">
    <location>
        <begin position="1009"/>
        <end position="1018"/>
    </location>
</feature>
<feature type="compositionally biased region" description="Acidic residues" evidence="4">
    <location>
        <begin position="257"/>
        <end position="273"/>
    </location>
</feature>
<dbReference type="Proteomes" id="UP000305064">
    <property type="component" value="Unassembled WGS sequence"/>
</dbReference>
<comment type="caution">
    <text evidence="6">The sequence shown here is derived from an EMBL/GenBank/DDBJ whole genome shotgun (WGS) entry which is preliminary data.</text>
</comment>
<reference evidence="6 7" key="1">
    <citation type="submission" date="2018-10" db="EMBL/GenBank/DDBJ databases">
        <title>Fifty Aureobasidium pullulans genomes reveal a recombining polyextremotolerant generalist.</title>
        <authorList>
            <person name="Gostincar C."/>
            <person name="Turk M."/>
            <person name="Zajc J."/>
            <person name="Gunde-Cimerman N."/>
        </authorList>
    </citation>
    <scope>NUCLEOTIDE SEQUENCE [LARGE SCALE GENOMIC DNA]</scope>
    <source>
        <strain evidence="6 7">EXF-4256</strain>
    </source>
</reference>
<gene>
    <name evidence="6" type="ORF">D6C94_07073</name>
</gene>
<dbReference type="PRINTS" id="PR00929">
    <property type="entry name" value="ATHOOK"/>
</dbReference>
<dbReference type="SMART" id="SM00384">
    <property type="entry name" value="AT_hook"/>
    <property type="match status" value="2"/>
</dbReference>
<feature type="region of interest" description="Disordered" evidence="4">
    <location>
        <begin position="743"/>
        <end position="956"/>
    </location>
</feature>
<evidence type="ECO:0000256" key="4">
    <source>
        <dbReference type="SAM" id="MobiDB-lite"/>
    </source>
</evidence>
<feature type="region of interest" description="Disordered" evidence="4">
    <location>
        <begin position="1"/>
        <end position="52"/>
    </location>
</feature>
<dbReference type="Gene3D" id="3.40.50.12360">
    <property type="match status" value="1"/>
</dbReference>
<feature type="compositionally biased region" description="Low complexity" evidence="4">
    <location>
        <begin position="1676"/>
        <end position="1694"/>
    </location>
</feature>
<feature type="compositionally biased region" description="Acidic residues" evidence="4">
    <location>
        <begin position="155"/>
        <end position="164"/>
    </location>
</feature>
<feature type="coiled-coil region" evidence="3">
    <location>
        <begin position="1462"/>
        <end position="1626"/>
    </location>
</feature>
<dbReference type="Gene3D" id="2.40.50.40">
    <property type="match status" value="1"/>
</dbReference>
<feature type="compositionally biased region" description="Polar residues" evidence="4">
    <location>
        <begin position="329"/>
        <end position="343"/>
    </location>
</feature>
<feature type="compositionally biased region" description="Polar residues" evidence="4">
    <location>
        <begin position="772"/>
        <end position="790"/>
    </location>
</feature>
<feature type="compositionally biased region" description="Polar residues" evidence="4">
    <location>
        <begin position="882"/>
        <end position="894"/>
    </location>
</feature>
<sequence length="1706" mass="186372">MGPKRRHHSEGKVERTLKKARLPDPEPESESDPEPEIEDGEASEDVEVLGEGEYKVRNIVAEKGNKYRIDWEDAPDGTTYDKTWEPKENVNQAAIDDWEENKRLKEEAKKQPKRKSRVSTLGRTSTVDHTSTVGRASRASRSSGAGHSSEAPIQIDDDDDSEDDMPLKKKITASGSKPPVVLKIHRTSKPIVEVSPPASKLSGSLMKKLGRPRTSLQSAQDDEEDMSTETPAPAMRSVARPGKSFTEAVRQGRDQDRDNEDSPEFQYGIDDEAGLSAVHQGPARPKGFRLSKPSKDDIEEGPSNEQQLGRKPRRSSSLLFVGDGESSEGEVQNVPSRQNSASPSKPLPRKSIFIMSASDASEDDLEAPLKIQNVRKRRVIAESSDDEVQHIKEGVQHTEPSAAPKRGRGRPRKYPPPTQKDQEPKRSRGRPRKTPVAIARSPVTSAATSRNEEIGTTEIDDSDAFDPAAAQLQREVRSARKTSPRQPSSEFDEGTSEFRSSQILRGTQPEPARSAEQVTAVENVEEEESEIMVDAAAASSLSQKNSPYEPETTSQSIFDSNDSSTGLAINSSSGVHTLQVPFARRFGADVIIPDSQSYLDASSVYISEHQVEPGPQSDVEMEDCEDESTESQIAVVMQQTIEQQTPMDEHDVPESSIAQVRTTNAVMHPPLSNLDLVAYDVELRVVIGSANFPPQQAEGPRLPNVAAATQSEPSIETSIQHNINNEAISVAASSPIAQVPEHISTRSGSPVSVGAARSSSTSSAPPTESADKSTQSQHSHRQLGSSSQNEEFPPQPQSTSVPESNWNSDQNPESESVQVPSTTSQQSHVQQAAQQVSFDHRPDQPQPVLPFLQSSVEENTPSSSSEVLTQVNNPGPQPVQQASSLDAPTFTDPTQRPGSAQSSSSFPSIPSRFPNTVGESAPPRIRSASESDLASGTSQNSNMGTPGNSDNPKQPVSEFHRRLINMRADSKAKGIADRISTQPERDRRLAERRAVRVALGAPAHPPGGAPAHPAAVAPAPVPAPQALSPKPASAVPARLMSPAMTDRETRSPSTVPPVEIVPEEAPEEYSRSERYETLLPGEGPQINSNNSRNVLSDSAMPDVSLDDEVNNQHVVSIDFGVQQRDYYTCSFNNNKVLINEFTERVWPEDSDIAGQARAYMHTLHNFVNHLDLNDPETANSPPMPPAGQVEWDVSQSSKFNFLRSLLFAAKAHNLHVALLVDPGRLAAIIQTFLQGIDTMYNVIDGQNNVVNQNSTATILLTSVDADPDVSSLELDMIVAIDGSTPSEVITRTQKMLSSTSPLPAISIVVPRSVEHAVRCIPAAMPEAERLHVLLSTATNERSHAGWASGGADTDFDRKASDIISWILNPAESDWLLYGIPELQLVEALSSQPSSEDELMIANSGPNGNRKRPLDEYELPIAKKVHVEEPLPMTINPADMHLPSDTMPISHSHVSDSVAASSHALIQQQLNTAQRQVREYEQAMERLQFNSEEQRASMVQAQLERNSALEREENLKKTNRTLQDRNIALRDEVLELKKQLESARVALADHSIPERAELEQSLAESRAAIAEKEKQTRLAKSAEDRLEYLRDQYQTRSNDLTAMTTSNAQQEKRIAELEIRASGEQAKLRTMNLDSHAKKLQDSWNKTKASLAAKEALCQTLSEENARLRDTRGRGVSTRATSIPRSRPSSPAAAVRPRHPLSKGSPA</sequence>
<dbReference type="InterPro" id="IPR021006">
    <property type="entry name" value="Hda2/3"/>
</dbReference>
<feature type="compositionally biased region" description="Basic and acidic residues" evidence="4">
    <location>
        <begin position="10"/>
        <end position="24"/>
    </location>
</feature>
<feature type="compositionally biased region" description="Polar residues" evidence="4">
    <location>
        <begin position="539"/>
        <end position="560"/>
    </location>
</feature>
<dbReference type="PROSITE" id="PS00354">
    <property type="entry name" value="HMGI_Y"/>
    <property type="match status" value="1"/>
</dbReference>
<feature type="compositionally biased region" description="Low complexity" evidence="4">
    <location>
        <begin position="134"/>
        <end position="149"/>
    </location>
</feature>
<dbReference type="InterPro" id="IPR000637">
    <property type="entry name" value="HMGI/Y_DNA-bd_CS"/>
</dbReference>
<feature type="compositionally biased region" description="Basic and acidic residues" evidence="4">
    <location>
        <begin position="387"/>
        <end position="396"/>
    </location>
</feature>
<proteinExistence type="predicted"/>
<dbReference type="GO" id="GO:0003677">
    <property type="term" value="F:DNA binding"/>
    <property type="evidence" value="ECO:0007669"/>
    <property type="project" value="InterPro"/>
</dbReference>